<feature type="compositionally biased region" description="Basic and acidic residues" evidence="1">
    <location>
        <begin position="593"/>
        <end position="611"/>
    </location>
</feature>
<feature type="region of interest" description="Disordered" evidence="1">
    <location>
        <begin position="673"/>
        <end position="719"/>
    </location>
</feature>
<feature type="compositionally biased region" description="Low complexity" evidence="1">
    <location>
        <begin position="124"/>
        <end position="143"/>
    </location>
</feature>
<dbReference type="PANTHER" id="PTHR21831">
    <property type="entry name" value="MICROTUBULE-ASSOCIATED PROTEIN 10"/>
    <property type="match status" value="1"/>
</dbReference>
<dbReference type="GO" id="GO:1990023">
    <property type="term" value="C:mitotic spindle midzone"/>
    <property type="evidence" value="ECO:0007669"/>
    <property type="project" value="TreeGrafter"/>
</dbReference>
<evidence type="ECO:0000313" key="3">
    <source>
        <dbReference type="EMBL" id="NWU79095.1"/>
    </source>
</evidence>
<gene>
    <name evidence="3" type="primary">Map10</name>
    <name evidence="3" type="ORF">ONYCOR_R15764</name>
</gene>
<evidence type="ECO:0000256" key="1">
    <source>
        <dbReference type="SAM" id="MobiDB-lite"/>
    </source>
</evidence>
<feature type="non-terminal residue" evidence="3">
    <location>
        <position position="1"/>
    </location>
</feature>
<feature type="compositionally biased region" description="Polar residues" evidence="1">
    <location>
        <begin position="615"/>
        <end position="626"/>
    </location>
</feature>
<dbReference type="GO" id="GO:0005813">
    <property type="term" value="C:centrosome"/>
    <property type="evidence" value="ECO:0007669"/>
    <property type="project" value="TreeGrafter"/>
</dbReference>
<feature type="region of interest" description="Disordered" evidence="1">
    <location>
        <begin position="206"/>
        <end position="229"/>
    </location>
</feature>
<reference evidence="3 4" key="1">
    <citation type="submission" date="2019-09" db="EMBL/GenBank/DDBJ databases">
        <title>Bird 10,000 Genomes (B10K) Project - Family phase.</title>
        <authorList>
            <person name="Zhang G."/>
        </authorList>
    </citation>
    <scope>NUCLEOTIDE SEQUENCE [LARGE SCALE GENOMIC DNA]</scope>
    <source>
        <strain evidence="3">B10K-DU-028-75</strain>
        <tissue evidence="3">Mixed tissue sample</tissue>
    </source>
</reference>
<organism evidence="3 4">
    <name type="scientific">Onychorhynchus coronatus</name>
    <name type="common">Royal flycatcher</name>
    <dbReference type="NCBI Taxonomy" id="360224"/>
    <lineage>
        <taxon>Eukaryota</taxon>
        <taxon>Metazoa</taxon>
        <taxon>Chordata</taxon>
        <taxon>Craniata</taxon>
        <taxon>Vertebrata</taxon>
        <taxon>Euteleostomi</taxon>
        <taxon>Archelosauria</taxon>
        <taxon>Archosauria</taxon>
        <taxon>Dinosauria</taxon>
        <taxon>Saurischia</taxon>
        <taxon>Theropoda</taxon>
        <taxon>Coelurosauria</taxon>
        <taxon>Aves</taxon>
        <taxon>Neognathae</taxon>
        <taxon>Neoaves</taxon>
        <taxon>Telluraves</taxon>
        <taxon>Australaves</taxon>
        <taxon>Passeriformes</taxon>
        <taxon>Tyrannidae</taxon>
        <taxon>Onychorhynchus</taxon>
    </lineage>
</organism>
<evidence type="ECO:0000259" key="2">
    <source>
        <dbReference type="Pfam" id="PF14925"/>
    </source>
</evidence>
<feature type="compositionally biased region" description="Low complexity" evidence="1">
    <location>
        <begin position="285"/>
        <end position="299"/>
    </location>
</feature>
<protein>
    <submittedName>
        <fullName evidence="3">MAP10 protein</fullName>
    </submittedName>
</protein>
<dbReference type="AlphaFoldDB" id="A0A7K5ZNW0"/>
<comment type="caution">
    <text evidence="3">The sequence shown here is derived from an EMBL/GenBank/DDBJ whole genome shotgun (WGS) entry which is preliminary data.</text>
</comment>
<feature type="region of interest" description="Disordered" evidence="1">
    <location>
        <begin position="581"/>
        <end position="659"/>
    </location>
</feature>
<name>A0A7K5ZNW0_ONYCO</name>
<feature type="non-terminal residue" evidence="3">
    <location>
        <position position="776"/>
    </location>
</feature>
<dbReference type="GO" id="GO:0031122">
    <property type="term" value="P:cytoplasmic microtubule organization"/>
    <property type="evidence" value="ECO:0007669"/>
    <property type="project" value="TreeGrafter"/>
</dbReference>
<accession>A0A7K5ZNW0</accession>
<dbReference type="GO" id="GO:0032467">
    <property type="term" value="P:positive regulation of cytokinesis"/>
    <property type="evidence" value="ECO:0007669"/>
    <property type="project" value="TreeGrafter"/>
</dbReference>
<feature type="compositionally biased region" description="Acidic residues" evidence="1">
    <location>
        <begin position="147"/>
        <end position="166"/>
    </location>
</feature>
<feature type="compositionally biased region" description="Basic and acidic residues" evidence="1">
    <location>
        <begin position="680"/>
        <end position="694"/>
    </location>
</feature>
<proteinExistence type="predicted"/>
<feature type="compositionally biased region" description="Low complexity" evidence="1">
    <location>
        <begin position="628"/>
        <end position="637"/>
    </location>
</feature>
<sequence length="776" mass="84396">MDGLFALELLVEAVRVADPGPAERPGPAEHPAVALRLLDFPTLVLRPAASAPPLRPGQPFPFGRGKRCFCAVPLTPDAVELLHRPEAPASCGRRGRFALRDAAGRPVGELVLSYRLTCLEAGEEPAPTSPASPRAATPPATSPESRDQEEEKENEEEESEESEELEGNVFCPPLLYYSREPAEPQRPPAATTAAQWEHVEVRRLQEKDKGLSPPRPSAGPSLLHPSSPRQLHNTLGQLPLLRALLAELSVLTHSAVPAAGVHPHLAWLYQAPGSGGPASRPPSPSAAVKPAEAPVVPGGSSAAVSPRFKQGRQEATPPVSSGAGRGPKKAVPQGKPAAERNCKAKENRPPRKKLLYGLTNTLRLRLQQTNPDKLIIHERREKYRKKQIEMLKERSPLLNRKLLRNTGEQHVVSWRCCSKGDSSKRNNQLDKTVQTSLENSVLSESTSVTGGVSPDLQEQTIASLQRNSVIASKEHSYKVTTAPILEETVLKSAQEEKHTKAQLLAAFPSDANAKGSNKETIHLIHHETTQHDDASVISDHKPSLNSNVENNSEFIYSDDFVASPENTVYSEDFTRADCTDKDSEALDSSGEPLHLETPKGGRSDTEPESCRSRISKTGQRAESTSDLVPVPSASSPVQSLRRNRDFKTGKRTSAESSDSLNLALMEASLLDEEEKAQQISKEENRGDQHIKEVSTSKQVKSATDLNIGKGQTSAGEKQSVTEVNSYLPSNMSDLELSVLENSMADKKEDFLGKLCAPNQYKDISELVINKLPGYTM</sequence>
<feature type="region of interest" description="Disordered" evidence="1">
    <location>
        <begin position="273"/>
        <end position="350"/>
    </location>
</feature>
<dbReference type="GO" id="GO:0005881">
    <property type="term" value="C:cytoplasmic microtubule"/>
    <property type="evidence" value="ECO:0007669"/>
    <property type="project" value="TreeGrafter"/>
</dbReference>
<dbReference type="GO" id="GO:0051256">
    <property type="term" value="P:mitotic spindle midzone assembly"/>
    <property type="evidence" value="ECO:0007669"/>
    <property type="project" value="TreeGrafter"/>
</dbReference>
<dbReference type="EMBL" id="VZRK01000079">
    <property type="protein sequence ID" value="NWU79095.1"/>
    <property type="molecule type" value="Genomic_DNA"/>
</dbReference>
<dbReference type="GO" id="GO:0097431">
    <property type="term" value="C:mitotic spindle pole"/>
    <property type="evidence" value="ECO:0007669"/>
    <property type="project" value="TreeGrafter"/>
</dbReference>
<dbReference type="Pfam" id="PF14925">
    <property type="entry name" value="HPHLAWLY"/>
    <property type="match status" value="1"/>
</dbReference>
<dbReference type="OrthoDB" id="69809at2759"/>
<feature type="region of interest" description="Disordered" evidence="1">
    <location>
        <begin position="122"/>
        <end position="166"/>
    </location>
</feature>
<keyword evidence="4" id="KW-1185">Reference proteome</keyword>
<dbReference type="GO" id="GO:0030496">
    <property type="term" value="C:midbody"/>
    <property type="evidence" value="ECO:0007669"/>
    <property type="project" value="TreeGrafter"/>
</dbReference>
<feature type="domain" description="Microtubule-associated protein 10 C-terminal" evidence="2">
    <location>
        <begin position="224"/>
        <end position="775"/>
    </location>
</feature>
<feature type="compositionally biased region" description="Basic and acidic residues" evidence="1">
    <location>
        <begin position="337"/>
        <end position="349"/>
    </location>
</feature>
<dbReference type="GO" id="GO:0008017">
    <property type="term" value="F:microtubule binding"/>
    <property type="evidence" value="ECO:0007669"/>
    <property type="project" value="InterPro"/>
</dbReference>
<dbReference type="InterPro" id="IPR039302">
    <property type="entry name" value="MAP10"/>
</dbReference>
<dbReference type="InterPro" id="IPR026679">
    <property type="entry name" value="MAP10_C-term"/>
</dbReference>
<feature type="compositionally biased region" description="Polar residues" evidence="1">
    <location>
        <begin position="695"/>
        <end position="719"/>
    </location>
</feature>
<evidence type="ECO:0000313" key="4">
    <source>
        <dbReference type="Proteomes" id="UP000550309"/>
    </source>
</evidence>
<dbReference type="Proteomes" id="UP000550309">
    <property type="component" value="Unassembled WGS sequence"/>
</dbReference>
<dbReference type="PANTHER" id="PTHR21831:SF2">
    <property type="entry name" value="MICROTUBULE-ASSOCIATED PROTEIN 10"/>
    <property type="match status" value="1"/>
</dbReference>